<accession>A0A3B0VLI3</accession>
<sequence>MNNDSTTTIATYLNRILDEIHPLMAEALYLAAVPVWFNADLFATMRQTEDARNEGLVERMLRYSFVRTLPSNEDEADTYAIRPDERLFLQRRWIARDRAAYLTAHQRALAYWQNNPDPNPQLQRRLILYHWLFVDQTAGINFLIDSFRQYHKERQIGEIERLLDTVSDARFYLVVLKQDLSLLDDLLR</sequence>
<feature type="non-terminal residue" evidence="1">
    <location>
        <position position="188"/>
    </location>
</feature>
<dbReference type="EMBL" id="UOEU01000366">
    <property type="protein sequence ID" value="VAW32504.1"/>
    <property type="molecule type" value="Genomic_DNA"/>
</dbReference>
<dbReference type="AlphaFoldDB" id="A0A3B0VLI3"/>
<proteinExistence type="predicted"/>
<reference evidence="1" key="1">
    <citation type="submission" date="2018-06" db="EMBL/GenBank/DDBJ databases">
        <authorList>
            <person name="Zhirakovskaya E."/>
        </authorList>
    </citation>
    <scope>NUCLEOTIDE SEQUENCE</scope>
</reference>
<protein>
    <submittedName>
        <fullName evidence="1">Uncharacterized protein</fullName>
    </submittedName>
</protein>
<name>A0A3B0VLI3_9ZZZZ</name>
<gene>
    <name evidence="1" type="ORF">MNBD_CHLOROFLEXI01-4705</name>
</gene>
<evidence type="ECO:0000313" key="1">
    <source>
        <dbReference type="EMBL" id="VAW32504.1"/>
    </source>
</evidence>
<organism evidence="1">
    <name type="scientific">hydrothermal vent metagenome</name>
    <dbReference type="NCBI Taxonomy" id="652676"/>
    <lineage>
        <taxon>unclassified sequences</taxon>
        <taxon>metagenomes</taxon>
        <taxon>ecological metagenomes</taxon>
    </lineage>
</organism>